<keyword evidence="2 6" id="KW-0067">ATP-binding</keyword>
<dbReference type="SUPFAM" id="SSF52540">
    <property type="entry name" value="P-loop containing nucleoside triphosphate hydrolases"/>
    <property type="match status" value="2"/>
</dbReference>
<dbReference type="Pfam" id="PF16326">
    <property type="entry name" value="ABC_tran_CTD"/>
    <property type="match status" value="1"/>
</dbReference>
<evidence type="ECO:0000256" key="2">
    <source>
        <dbReference type="ARBA" id="ARBA00022840"/>
    </source>
</evidence>
<dbReference type="InterPro" id="IPR003439">
    <property type="entry name" value="ABC_transporter-like_ATP-bd"/>
</dbReference>
<feature type="region of interest" description="Disordered" evidence="4">
    <location>
        <begin position="574"/>
        <end position="600"/>
    </location>
</feature>
<dbReference type="Gene3D" id="1.10.287.380">
    <property type="entry name" value="Valyl-tRNA synthetase, C-terminal domain"/>
    <property type="match status" value="1"/>
</dbReference>
<comment type="caution">
    <text evidence="6">The sequence shown here is derived from an EMBL/GenBank/DDBJ whole genome shotgun (WGS) entry which is preliminary data.</text>
</comment>
<name>A0A9D1S474_9FIRM</name>
<dbReference type="InterPro" id="IPR051309">
    <property type="entry name" value="ABCF_ATPase"/>
</dbReference>
<dbReference type="CDD" id="cd03221">
    <property type="entry name" value="ABCF_EF-3"/>
    <property type="match status" value="2"/>
</dbReference>
<dbReference type="AlphaFoldDB" id="A0A9D1S474"/>
<dbReference type="PANTHER" id="PTHR42855">
    <property type="entry name" value="ABC TRANSPORTER ATP-BINDING SUBUNIT"/>
    <property type="match status" value="1"/>
</dbReference>
<dbReference type="Gene3D" id="3.40.50.300">
    <property type="entry name" value="P-loop containing nucleotide triphosphate hydrolases"/>
    <property type="match status" value="2"/>
</dbReference>
<accession>A0A9D1S474</accession>
<protein>
    <submittedName>
        <fullName evidence="6">ABC-F family ATP-binding cassette domain-containing protein</fullName>
    </submittedName>
</protein>
<dbReference type="InterPro" id="IPR037118">
    <property type="entry name" value="Val-tRNA_synth_C_sf"/>
</dbReference>
<dbReference type="FunFam" id="3.40.50.300:FF:000011">
    <property type="entry name" value="Putative ABC transporter ATP-binding component"/>
    <property type="match status" value="1"/>
</dbReference>
<dbReference type="PANTHER" id="PTHR42855:SF1">
    <property type="entry name" value="ABC TRANSPORTER DOMAIN-CONTAINING PROTEIN"/>
    <property type="match status" value="1"/>
</dbReference>
<dbReference type="InterPro" id="IPR027417">
    <property type="entry name" value="P-loop_NTPase"/>
</dbReference>
<reference evidence="6" key="1">
    <citation type="submission" date="2020-10" db="EMBL/GenBank/DDBJ databases">
        <authorList>
            <person name="Gilroy R."/>
        </authorList>
    </citation>
    <scope>NUCLEOTIDE SEQUENCE</scope>
    <source>
        <strain evidence="6">ChiSxjej2B14-8506</strain>
    </source>
</reference>
<dbReference type="PROSITE" id="PS50893">
    <property type="entry name" value="ABC_TRANSPORTER_2"/>
    <property type="match status" value="2"/>
</dbReference>
<dbReference type="EMBL" id="DVNK01000025">
    <property type="protein sequence ID" value="HIU46251.1"/>
    <property type="molecule type" value="Genomic_DNA"/>
</dbReference>
<proteinExistence type="predicted"/>
<dbReference type="GO" id="GO:0003677">
    <property type="term" value="F:DNA binding"/>
    <property type="evidence" value="ECO:0007669"/>
    <property type="project" value="InterPro"/>
</dbReference>
<dbReference type="SMART" id="SM00382">
    <property type="entry name" value="AAA"/>
    <property type="match status" value="2"/>
</dbReference>
<dbReference type="Proteomes" id="UP000824123">
    <property type="component" value="Unassembled WGS sequence"/>
</dbReference>
<dbReference type="PROSITE" id="PS00211">
    <property type="entry name" value="ABC_TRANSPORTER_1"/>
    <property type="match status" value="1"/>
</dbReference>
<evidence type="ECO:0000256" key="3">
    <source>
        <dbReference type="SAM" id="Coils"/>
    </source>
</evidence>
<evidence type="ECO:0000256" key="4">
    <source>
        <dbReference type="SAM" id="MobiDB-lite"/>
    </source>
</evidence>
<feature type="domain" description="ABC transporter" evidence="5">
    <location>
        <begin position="77"/>
        <end position="290"/>
    </location>
</feature>
<dbReference type="GO" id="GO:0016887">
    <property type="term" value="F:ATP hydrolysis activity"/>
    <property type="evidence" value="ECO:0007669"/>
    <property type="project" value="InterPro"/>
</dbReference>
<evidence type="ECO:0000313" key="6">
    <source>
        <dbReference type="EMBL" id="HIU46251.1"/>
    </source>
</evidence>
<dbReference type="InterPro" id="IPR017871">
    <property type="entry name" value="ABC_transporter-like_CS"/>
</dbReference>
<keyword evidence="1" id="KW-0547">Nucleotide-binding</keyword>
<reference evidence="6" key="2">
    <citation type="journal article" date="2021" name="PeerJ">
        <title>Extensive microbial diversity within the chicken gut microbiome revealed by metagenomics and culture.</title>
        <authorList>
            <person name="Gilroy R."/>
            <person name="Ravi A."/>
            <person name="Getino M."/>
            <person name="Pursley I."/>
            <person name="Horton D.L."/>
            <person name="Alikhan N.F."/>
            <person name="Baker D."/>
            <person name="Gharbi K."/>
            <person name="Hall N."/>
            <person name="Watson M."/>
            <person name="Adriaenssens E.M."/>
            <person name="Foster-Nyarko E."/>
            <person name="Jarju S."/>
            <person name="Secka A."/>
            <person name="Antonio M."/>
            <person name="Oren A."/>
            <person name="Chaudhuri R.R."/>
            <person name="La Ragione R."/>
            <person name="Hildebrand F."/>
            <person name="Pallen M.J."/>
        </authorList>
    </citation>
    <scope>NUCLEOTIDE SEQUENCE</scope>
    <source>
        <strain evidence="6">ChiSxjej2B14-8506</strain>
    </source>
</reference>
<keyword evidence="3" id="KW-0175">Coiled coil</keyword>
<dbReference type="InterPro" id="IPR032524">
    <property type="entry name" value="ABC_tran_C"/>
</dbReference>
<evidence type="ECO:0000259" key="5">
    <source>
        <dbReference type="PROSITE" id="PS50893"/>
    </source>
</evidence>
<dbReference type="GO" id="GO:0005524">
    <property type="term" value="F:ATP binding"/>
    <property type="evidence" value="ECO:0007669"/>
    <property type="project" value="UniProtKB-KW"/>
</dbReference>
<evidence type="ECO:0000256" key="1">
    <source>
        <dbReference type="ARBA" id="ARBA00022741"/>
    </source>
</evidence>
<organism evidence="6 7">
    <name type="scientific">Candidatus Fimadaptatus faecigallinarum</name>
    <dbReference type="NCBI Taxonomy" id="2840814"/>
    <lineage>
        <taxon>Bacteria</taxon>
        <taxon>Bacillati</taxon>
        <taxon>Bacillota</taxon>
        <taxon>Clostridia</taxon>
        <taxon>Eubacteriales</taxon>
        <taxon>Candidatus Fimadaptatus</taxon>
    </lineage>
</organism>
<dbReference type="Pfam" id="PF12848">
    <property type="entry name" value="ABC_tran_Xtn"/>
    <property type="match status" value="1"/>
</dbReference>
<feature type="compositionally biased region" description="Low complexity" evidence="4">
    <location>
        <begin position="574"/>
        <end position="585"/>
    </location>
</feature>
<evidence type="ECO:0000313" key="7">
    <source>
        <dbReference type="Proteomes" id="UP000824123"/>
    </source>
</evidence>
<feature type="coiled-coil region" evidence="3">
    <location>
        <begin position="612"/>
        <end position="639"/>
    </location>
</feature>
<sequence length="681" mass="75719">MGRLRYDTAPCKTQLSRSDAHLHPLKAGRPRRHTFSRAAFAGTPHRHGAALAKRRRARYNIICKFDRLTARWHVNILSLEKITKSYIDAPVLDGVSLYVGEGDRIGVIGANGAGKSTLMRIAAGVLKPDAGNVVVSSGARVSYLAQSPEFPEHMTVMEAVFHQLPAHGDEQEYEARAMLTRLGITDTQADVTTLSGGQRKRVAIAAALIRPCDLLLLDEPTNHIDAEMIAYLETQLARRSGALMMVTHDRYFLERVCNRIVEVEAGAVHEYEANYSRYLELKAEREQMAEASRRKLQALYRNELKWIRRGAAARTTKQRFRVERFDELSQQAAEQSAARQMEITTGHARLGKKLIELEGICKSYAGKALISDFSYSLMRDDRIGIIGPNGCGKSTLLGLISGELAPDSGQIVRGETVRIGFLHQEVPVYPPDKRVIDAVRDIANAIPTRDGVLTASQLCEQFLINSTMQYTPASRLSGGEKRRLYLMQVLMGAPNVLLLDEPTNDIDIQTLTILEDYLATFPGPVIAVSHDRYFLDKFARRVFAFTESGIVDSVGGYTDYRELADAQAKAAQAEAAATAARTGAQPSEQSPAERPRTGRHKLRFTFREQREFDTIEDDIAALEAQSAQLQSQMDAAASDYVKLGELDARKSEVDAQLAAKLDRWLELSELNERIQRGEYAD</sequence>
<dbReference type="InterPro" id="IPR003593">
    <property type="entry name" value="AAA+_ATPase"/>
</dbReference>
<gene>
    <name evidence="6" type="ORF">IAC59_03215</name>
</gene>
<feature type="domain" description="ABC transporter" evidence="5">
    <location>
        <begin position="355"/>
        <end position="573"/>
    </location>
</feature>
<dbReference type="InterPro" id="IPR032781">
    <property type="entry name" value="ABC_tran_Xtn"/>
</dbReference>
<dbReference type="Pfam" id="PF00005">
    <property type="entry name" value="ABC_tran"/>
    <property type="match status" value="2"/>
</dbReference>